<dbReference type="Proteomes" id="UP001257060">
    <property type="component" value="Unassembled WGS sequence"/>
</dbReference>
<sequence length="484" mass="51794">MKRRTFLASAAAAGLLPLAGCSVFDDSEPSTPTGTLPRTGVETSQGPERQYQSYDRVVRLGNRGVENGSKGRVGSVIASELADNTLFVVPAGRHFVDPIRINGYRNVGVVGAPNARTTLVPTSAASEQGWLFTFENGGDFEFGRFDLDFRGEDVGASLTLIATVGNLYLHDVHAFGVYPYDTYGVGVSVVNPDGEGVVERFYARDGSTYDSPGAGIFVAQGHAGRLEIRDCEVWNWADNGVYASSPGYVGGFKGQTTADRGNGVVHVRGGVYKNNNIANIRIGSTYSSVRGALIRNERNPSGDTWDARRYPIMPRSGTEAEPVVNARGIRLTNRHHQLVADCDIVMNAGRSDGAIVANGATGTNTIRNTRIRVDTDEVLYPINLKGPSIDWQRYGFTIEGVTVTGTAVARNAAVRVQGRDGTTLENCCISVDGGSQDGIAFENARNCAVSNSTIDVPGRMITTSNAAVRRTNLRANGTCRRGDN</sequence>
<feature type="region of interest" description="Disordered" evidence="1">
    <location>
        <begin position="26"/>
        <end position="48"/>
    </location>
</feature>
<dbReference type="RefSeq" id="WP_310925288.1">
    <property type="nucleotide sequence ID" value="NZ_JAMQOP010000003.1"/>
</dbReference>
<feature type="compositionally biased region" description="Polar residues" evidence="1">
    <location>
        <begin position="29"/>
        <end position="48"/>
    </location>
</feature>
<keyword evidence="3" id="KW-1185">Reference proteome</keyword>
<protein>
    <recommendedName>
        <fullName evidence="4">Right handed beta helix domain-containing protein</fullName>
    </recommendedName>
</protein>
<name>A0ABU2GHX9_9EURY</name>
<organism evidence="2 3">
    <name type="scientific">Halogeometricum salsisoli</name>
    <dbReference type="NCBI Taxonomy" id="2950536"/>
    <lineage>
        <taxon>Archaea</taxon>
        <taxon>Methanobacteriati</taxon>
        <taxon>Methanobacteriota</taxon>
        <taxon>Stenosarchaea group</taxon>
        <taxon>Halobacteria</taxon>
        <taxon>Halobacteriales</taxon>
        <taxon>Haloferacaceae</taxon>
        <taxon>Halogeometricum</taxon>
    </lineage>
</organism>
<evidence type="ECO:0000313" key="2">
    <source>
        <dbReference type="EMBL" id="MDS0300389.1"/>
    </source>
</evidence>
<comment type="caution">
    <text evidence="2">The sequence shown here is derived from an EMBL/GenBank/DDBJ whole genome shotgun (WGS) entry which is preliminary data.</text>
</comment>
<dbReference type="SUPFAM" id="SSF51126">
    <property type="entry name" value="Pectin lyase-like"/>
    <property type="match status" value="2"/>
</dbReference>
<evidence type="ECO:0000256" key="1">
    <source>
        <dbReference type="SAM" id="MobiDB-lite"/>
    </source>
</evidence>
<reference evidence="2 3" key="1">
    <citation type="submission" date="2022-06" db="EMBL/GenBank/DDBJ databases">
        <title>Halogeometricum sp. a new haloarchaeum isolate from saline soil.</title>
        <authorList>
            <person name="Strakova D."/>
            <person name="Galisteo C."/>
            <person name="Sanchez-Porro C."/>
            <person name="Ventosa A."/>
        </authorList>
    </citation>
    <scope>NUCLEOTIDE SEQUENCE [LARGE SCALE GENOMIC DNA]</scope>
    <source>
        <strain evidence="2 3">S1BR25-6</strain>
    </source>
</reference>
<proteinExistence type="predicted"/>
<evidence type="ECO:0000313" key="3">
    <source>
        <dbReference type="Proteomes" id="UP001257060"/>
    </source>
</evidence>
<evidence type="ECO:0008006" key="4">
    <source>
        <dbReference type="Google" id="ProtNLM"/>
    </source>
</evidence>
<accession>A0ABU2GHX9</accession>
<dbReference type="InterPro" id="IPR011050">
    <property type="entry name" value="Pectin_lyase_fold/virulence"/>
</dbReference>
<gene>
    <name evidence="2" type="ORF">NDI76_16705</name>
</gene>
<dbReference type="EMBL" id="JAMQOP010000003">
    <property type="protein sequence ID" value="MDS0300389.1"/>
    <property type="molecule type" value="Genomic_DNA"/>
</dbReference>